<proteinExistence type="predicted"/>
<reference evidence="1" key="1">
    <citation type="submission" date="2022-02" db="EMBL/GenBank/DDBJ databases">
        <title>Towards deciphering the DNA virus diversity associated with rodent species in the families Cricetidae and Heteromyidae.</title>
        <authorList>
            <person name="Lund M."/>
            <person name="Larsen B.B."/>
            <person name="Gryseels S."/>
            <person name="Kraberger S."/>
            <person name="Rowsey D.M."/>
            <person name="Steger L."/>
            <person name="Yule K.M."/>
            <person name="Upham N.S."/>
            <person name="Worobey M."/>
            <person name="Van Doorslaer K."/>
            <person name="Varsani A."/>
        </authorList>
    </citation>
    <scope>NUCLEOTIDE SEQUENCE</scope>
    <source>
        <strain evidence="1">UA23Rod_1071</strain>
    </source>
</reference>
<evidence type="ECO:0000313" key="1">
    <source>
        <dbReference type="EMBL" id="UPW41488.1"/>
    </source>
</evidence>
<accession>A0A976R8Q8</accession>
<protein>
    <submittedName>
        <fullName evidence="1">Uncharacterized protein</fullName>
    </submittedName>
</protein>
<organism evidence="1">
    <name type="scientific">Dipodfec virus UA23Rod_1071</name>
    <dbReference type="NCBI Taxonomy" id="2929326"/>
    <lineage>
        <taxon>Viruses</taxon>
        <taxon>Monodnaviria</taxon>
        <taxon>Sangervirae</taxon>
        <taxon>Phixviricota</taxon>
        <taxon>Malgrandaviricetes</taxon>
        <taxon>Petitvirales</taxon>
        <taxon>Microviridae</taxon>
    </lineage>
</organism>
<name>A0A976R8Q8_9VIRU</name>
<sequence>MKLSKYRTYPKNFPNKIKPQHYELQLIYNDEKETKNGLNKNT</sequence>
<dbReference type="EMBL" id="OM869609">
    <property type="protein sequence ID" value="UPW41488.1"/>
    <property type="molecule type" value="Genomic_DNA"/>
</dbReference>